<proteinExistence type="predicted"/>
<dbReference type="AlphaFoldDB" id="A0ABD1BVP7"/>
<name>A0ABD1BVP7_CARAN</name>
<evidence type="ECO:0000256" key="1">
    <source>
        <dbReference type="SAM" id="MobiDB-lite"/>
    </source>
</evidence>
<evidence type="ECO:0000259" key="2">
    <source>
        <dbReference type="Pfam" id="PF03732"/>
    </source>
</evidence>
<feature type="domain" description="Retrotransposon gag" evidence="2">
    <location>
        <begin position="131"/>
        <end position="216"/>
    </location>
</feature>
<dbReference type="PANTHER" id="PTHR35046:SF9">
    <property type="entry name" value="RNA-DIRECTED DNA POLYMERASE"/>
    <property type="match status" value="1"/>
</dbReference>
<comment type="caution">
    <text evidence="3">The sequence shown here is derived from an EMBL/GenBank/DDBJ whole genome shotgun (WGS) entry which is preliminary data.</text>
</comment>
<feature type="compositionally biased region" description="Low complexity" evidence="1">
    <location>
        <begin position="24"/>
        <end position="37"/>
    </location>
</feature>
<evidence type="ECO:0000313" key="4">
    <source>
        <dbReference type="Proteomes" id="UP001558713"/>
    </source>
</evidence>
<reference evidence="3 4" key="1">
    <citation type="submission" date="2024-04" db="EMBL/GenBank/DDBJ databases">
        <title>Genome assembly C_amara_ONT_v2.</title>
        <authorList>
            <person name="Yant L."/>
            <person name="Moore C."/>
            <person name="Slenker M."/>
        </authorList>
    </citation>
    <scope>NUCLEOTIDE SEQUENCE [LARGE SCALE GENOMIC DNA]</scope>
    <source>
        <tissue evidence="3">Leaf</tissue>
    </source>
</reference>
<dbReference type="Proteomes" id="UP001558713">
    <property type="component" value="Unassembled WGS sequence"/>
</dbReference>
<dbReference type="PANTHER" id="PTHR35046">
    <property type="entry name" value="ZINC KNUCKLE (CCHC-TYPE) FAMILY PROTEIN"/>
    <property type="match status" value="1"/>
</dbReference>
<keyword evidence="4" id="KW-1185">Reference proteome</keyword>
<accession>A0ABD1BVP7</accession>
<feature type="compositionally biased region" description="Polar residues" evidence="1">
    <location>
        <begin position="61"/>
        <end position="71"/>
    </location>
</feature>
<feature type="compositionally biased region" description="Basic and acidic residues" evidence="1">
    <location>
        <begin position="76"/>
        <end position="86"/>
    </location>
</feature>
<organism evidence="3 4">
    <name type="scientific">Cardamine amara subsp. amara</name>
    <dbReference type="NCBI Taxonomy" id="228776"/>
    <lineage>
        <taxon>Eukaryota</taxon>
        <taxon>Viridiplantae</taxon>
        <taxon>Streptophyta</taxon>
        <taxon>Embryophyta</taxon>
        <taxon>Tracheophyta</taxon>
        <taxon>Spermatophyta</taxon>
        <taxon>Magnoliopsida</taxon>
        <taxon>eudicotyledons</taxon>
        <taxon>Gunneridae</taxon>
        <taxon>Pentapetalae</taxon>
        <taxon>rosids</taxon>
        <taxon>malvids</taxon>
        <taxon>Brassicales</taxon>
        <taxon>Brassicaceae</taxon>
        <taxon>Cardamineae</taxon>
        <taxon>Cardamine</taxon>
    </lineage>
</organism>
<feature type="region of interest" description="Disordered" evidence="1">
    <location>
        <begin position="18"/>
        <end position="88"/>
    </location>
</feature>
<dbReference type="Pfam" id="PF03732">
    <property type="entry name" value="Retrotrans_gag"/>
    <property type="match status" value="1"/>
</dbReference>
<dbReference type="EMBL" id="JBANAX010000131">
    <property type="protein sequence ID" value="KAL1221277.1"/>
    <property type="molecule type" value="Genomic_DNA"/>
</dbReference>
<protein>
    <recommendedName>
        <fullName evidence="2">Retrotransposon gag domain-containing protein</fullName>
    </recommendedName>
</protein>
<evidence type="ECO:0000313" key="3">
    <source>
        <dbReference type="EMBL" id="KAL1221277.1"/>
    </source>
</evidence>
<sequence length="232" mass="28252">MKRLLKKEVEAVHERLDHMEESIQQVQPETTQQRQQQNPGYRGRRAQTRQERDEEELDYYSQGSLASNQSQRRPRRDREARRRDENSLSGLKLKIPPFHRKYDPDAYLEWEKKIELVFDCQTYLDYKKVQVAAIEFYDYAINWWDQLVTSRRRNREPQVDTWEEMKNLMRKRFVPSHFHRELHQKLTRLSQGSKSVEDYFQEMETLMIKADIEQETNLLVLLLNLMTMILQM</sequence>
<dbReference type="InterPro" id="IPR005162">
    <property type="entry name" value="Retrotrans_gag_dom"/>
</dbReference>
<gene>
    <name evidence="3" type="ORF">V5N11_032724</name>
</gene>